<evidence type="ECO:0000313" key="2">
    <source>
        <dbReference type="EMBL" id="CAI8041449.1"/>
    </source>
</evidence>
<dbReference type="InterPro" id="IPR008560">
    <property type="entry name" value="DUF842_euk"/>
</dbReference>
<accession>A0AA35T555</accession>
<proteinExistence type="inferred from homology"/>
<comment type="similarity">
    <text evidence="1">Belongs to the FAM136 family.</text>
</comment>
<gene>
    <name evidence="2" type="ORF">GBAR_LOCUS23051</name>
</gene>
<reference evidence="2" key="1">
    <citation type="submission" date="2023-03" db="EMBL/GenBank/DDBJ databases">
        <authorList>
            <person name="Steffen K."/>
            <person name="Cardenas P."/>
        </authorList>
    </citation>
    <scope>NUCLEOTIDE SEQUENCE</scope>
</reference>
<dbReference type="GO" id="GO:0005737">
    <property type="term" value="C:cytoplasm"/>
    <property type="evidence" value="ECO:0007669"/>
    <property type="project" value="TreeGrafter"/>
</dbReference>
<evidence type="ECO:0000256" key="1">
    <source>
        <dbReference type="ARBA" id="ARBA00009952"/>
    </source>
</evidence>
<dbReference type="PANTHER" id="PTHR21096">
    <property type="entry name" value="PROTEIN FAM136A"/>
    <property type="match status" value="1"/>
</dbReference>
<sequence length="148" mass="16761">MAGGAEDKITAALNRELEMVEKECMRSMQRKAFLCSAKCCEDQQCSPEVLQKCLHSCMRPMMEAEQSLKSEVEQFQGRLTRCAQTCEDECRDMVPPNASQQDVDKVQRHADSCLMKCADDNISRIPQLIDRFRRSLGNSSSSSSSKLW</sequence>
<dbReference type="Proteomes" id="UP001174909">
    <property type="component" value="Unassembled WGS sequence"/>
</dbReference>
<dbReference type="PANTHER" id="PTHR21096:SF0">
    <property type="entry name" value="PROTEIN FAM136A"/>
    <property type="match status" value="1"/>
</dbReference>
<dbReference type="EMBL" id="CASHTH010003189">
    <property type="protein sequence ID" value="CAI8041449.1"/>
    <property type="molecule type" value="Genomic_DNA"/>
</dbReference>
<dbReference type="Pfam" id="PF05811">
    <property type="entry name" value="DUF842"/>
    <property type="match status" value="1"/>
</dbReference>
<organism evidence="2 3">
    <name type="scientific">Geodia barretti</name>
    <name type="common">Barrett's horny sponge</name>
    <dbReference type="NCBI Taxonomy" id="519541"/>
    <lineage>
        <taxon>Eukaryota</taxon>
        <taxon>Metazoa</taxon>
        <taxon>Porifera</taxon>
        <taxon>Demospongiae</taxon>
        <taxon>Heteroscleromorpha</taxon>
        <taxon>Tetractinellida</taxon>
        <taxon>Astrophorina</taxon>
        <taxon>Geodiidae</taxon>
        <taxon>Geodia</taxon>
    </lineage>
</organism>
<dbReference type="AlphaFoldDB" id="A0AA35T555"/>
<keyword evidence="3" id="KW-1185">Reference proteome</keyword>
<comment type="caution">
    <text evidence="2">The sequence shown here is derived from an EMBL/GenBank/DDBJ whole genome shotgun (WGS) entry which is preliminary data.</text>
</comment>
<evidence type="ECO:0000313" key="3">
    <source>
        <dbReference type="Proteomes" id="UP001174909"/>
    </source>
</evidence>
<name>A0AA35T555_GEOBA</name>
<protein>
    <submittedName>
        <fullName evidence="2">Protein FAM136A</fullName>
    </submittedName>
</protein>